<organism evidence="1 2">
    <name type="scientific">Acaulospora colombiana</name>
    <dbReference type="NCBI Taxonomy" id="27376"/>
    <lineage>
        <taxon>Eukaryota</taxon>
        <taxon>Fungi</taxon>
        <taxon>Fungi incertae sedis</taxon>
        <taxon>Mucoromycota</taxon>
        <taxon>Glomeromycotina</taxon>
        <taxon>Glomeromycetes</taxon>
        <taxon>Diversisporales</taxon>
        <taxon>Acaulosporaceae</taxon>
        <taxon>Acaulospora</taxon>
    </lineage>
</organism>
<dbReference type="EMBL" id="CAJVPT010009385">
    <property type="protein sequence ID" value="CAG8561148.1"/>
    <property type="molecule type" value="Genomic_DNA"/>
</dbReference>
<keyword evidence="2" id="KW-1185">Reference proteome</keyword>
<evidence type="ECO:0000313" key="1">
    <source>
        <dbReference type="EMBL" id="CAG8561148.1"/>
    </source>
</evidence>
<proteinExistence type="predicted"/>
<accession>A0ACA9M1E3</accession>
<sequence length="319" mass="35533">MVVDALLAADPILRISDQITDPNRYVFLTDSIIEEIERSFHPVSSSYLIHAIIEAIHQELAASREIIERLRRRRLYKCVDVIHLHAHEEEHWRKFVTCESIVKEANKIRSEDSETSNQPPVLASDSKAHRLTYNQSFYGKHNPNVAMHAKPEVYSQTFPHYFAELALRVNFDSLYGLVQAGFRSVQHTCLQKVISKGSTQKSTLQTPRQGFTALPENVDGSGGSEFRVGLYDSNPFTSVPPSFAATGSPSSKSKQIRGRSIASLPSSRASPIPAGDVLPLVTASSGIEQSHTNKRSREIETDAEDISKVLNVSKKPKLK</sequence>
<evidence type="ECO:0000313" key="2">
    <source>
        <dbReference type="Proteomes" id="UP000789525"/>
    </source>
</evidence>
<reference evidence="1" key="1">
    <citation type="submission" date="2021-06" db="EMBL/GenBank/DDBJ databases">
        <authorList>
            <person name="Kallberg Y."/>
            <person name="Tangrot J."/>
            <person name="Rosling A."/>
        </authorList>
    </citation>
    <scope>NUCLEOTIDE SEQUENCE</scope>
    <source>
        <strain evidence="1">CL356</strain>
    </source>
</reference>
<gene>
    <name evidence="1" type="ORF">ACOLOM_LOCUS5239</name>
</gene>
<name>A0ACA9M1E3_9GLOM</name>
<dbReference type="Proteomes" id="UP000789525">
    <property type="component" value="Unassembled WGS sequence"/>
</dbReference>
<comment type="caution">
    <text evidence="1">The sequence shown here is derived from an EMBL/GenBank/DDBJ whole genome shotgun (WGS) entry which is preliminary data.</text>
</comment>
<protein>
    <submittedName>
        <fullName evidence="1">12239_t:CDS:1</fullName>
    </submittedName>
</protein>